<dbReference type="Pfam" id="PF00512">
    <property type="entry name" value="HisKA"/>
    <property type="match status" value="1"/>
</dbReference>
<dbReference type="InterPro" id="IPR036890">
    <property type="entry name" value="HATPase_C_sf"/>
</dbReference>
<dbReference type="SUPFAM" id="SSF55785">
    <property type="entry name" value="PYP-like sensor domain (PAS domain)"/>
    <property type="match status" value="2"/>
</dbReference>
<dbReference type="Gene3D" id="1.10.287.130">
    <property type="match status" value="1"/>
</dbReference>
<dbReference type="EMBL" id="JARVKM010000018">
    <property type="protein sequence ID" value="KAK9777998.1"/>
    <property type="molecule type" value="Genomic_DNA"/>
</dbReference>
<dbReference type="PROSITE" id="PS50109">
    <property type="entry name" value="HIS_KIN"/>
    <property type="match status" value="1"/>
</dbReference>
<organism evidence="6 7">
    <name type="scientific">Seiridium cardinale</name>
    <dbReference type="NCBI Taxonomy" id="138064"/>
    <lineage>
        <taxon>Eukaryota</taxon>
        <taxon>Fungi</taxon>
        <taxon>Dikarya</taxon>
        <taxon>Ascomycota</taxon>
        <taxon>Pezizomycotina</taxon>
        <taxon>Sordariomycetes</taxon>
        <taxon>Xylariomycetidae</taxon>
        <taxon>Amphisphaeriales</taxon>
        <taxon>Sporocadaceae</taxon>
        <taxon>Seiridium</taxon>
    </lineage>
</organism>
<dbReference type="InterPro" id="IPR004358">
    <property type="entry name" value="Sig_transdc_His_kin-like_C"/>
</dbReference>
<dbReference type="NCBIfam" id="TIGR00229">
    <property type="entry name" value="sensory_box"/>
    <property type="match status" value="2"/>
</dbReference>
<dbReference type="InterPro" id="IPR035965">
    <property type="entry name" value="PAS-like_dom_sf"/>
</dbReference>
<feature type="modified residue" description="4-aspartylphosphate" evidence="2">
    <location>
        <position position="1073"/>
    </location>
</feature>
<keyword evidence="1 2" id="KW-0597">Phosphoprotein</keyword>
<dbReference type="CDD" id="cd00130">
    <property type="entry name" value="PAS"/>
    <property type="match status" value="1"/>
</dbReference>
<evidence type="ECO:0000259" key="4">
    <source>
        <dbReference type="PROSITE" id="PS50110"/>
    </source>
</evidence>
<dbReference type="Pfam" id="PF00072">
    <property type="entry name" value="Response_reg"/>
    <property type="match status" value="1"/>
</dbReference>
<dbReference type="InterPro" id="IPR050956">
    <property type="entry name" value="2C_system_His_kinase"/>
</dbReference>
<dbReference type="Pfam" id="PF13188">
    <property type="entry name" value="PAS_8"/>
    <property type="match status" value="2"/>
</dbReference>
<dbReference type="CDD" id="cd17546">
    <property type="entry name" value="REC_hyHK_CKI1_RcsC-like"/>
    <property type="match status" value="1"/>
</dbReference>
<dbReference type="SMART" id="SM00387">
    <property type="entry name" value="HATPase_c"/>
    <property type="match status" value="1"/>
</dbReference>
<evidence type="ECO:0000256" key="2">
    <source>
        <dbReference type="PROSITE-ProRule" id="PRU00169"/>
    </source>
</evidence>
<dbReference type="Gene3D" id="3.30.565.10">
    <property type="entry name" value="Histidine kinase-like ATPase, C-terminal domain"/>
    <property type="match status" value="1"/>
</dbReference>
<sequence>MTESPKVNLDWLRNPPPTNLTPFQKFTRDVRWENTSIGPMETWPRELKQIVRLLIADTSPRVIYWGDKFTAIYNEAYIPLVGAKHPRMQGRDAQDVFPHFWGNFDKLITEKQCVTGETLSGDATMMLIDRAGFLEECYFDWKLIPILSDDDGQVMGSYGCPSDLTQEVIGLRRVNCIKHIAQRIQKVSSLNELWAATLAGLDVDDKDVPFTLLYSVVEQTSLAAPPSSPHYTCRLEGTVGVDADHALAKTYLDVKYDLDGFAPRVLEALKTDECLVLKASDINLKKLLDGVGWRGHGLPSHEFVIVPLRADDETVAFFIIGLNPYRRYNKFYQDFVHSIAEVVTPQITRIKMTDEVKRRAEIAYKATSDFQKSEERFARFAERSTVGLAVAGVDRHITYANDAWYRFAGLDPKRTDYDGWLDSVYEEDLPLLTEWWQRVLIDKKGGQFQYRSKIPFRQGNMYSDHRTAICAVYPDLNEAQEIESVMGLVIDISELKWIEEQLRVQTEALEESESKWRNYAEHCPLGIVRTDGAGHVQYGNDAWHAYYGFTRGEVPGPQPWLSYVEESYLEDWKECFESFQKSPGPRTHELKLKNKVYTVEKGGHVIENGVYILVTGFSEFNEDGTVDYIDFWVTGDISPQKMAAKILADKMHEAIRLKTHQERFIDMISHEIRNPLSAVLHCGEEIVAATKMCLKRTRALPSDVSKTNDEGNKVVLQQLQSALDAANTIMYCVQHQKQIVDDVLTLSKLDADLLVVSPVPVQPMSLVQTALKVFSPELKMTDITLSVIEDPSLSALGINWVLLDPNRFLQIVINLVTNAIKFTRTAPTRNIDIIVSAFLEPPSDTTIGVQYVPRRYEPAKPNSPTGDLLREFHVSGEVYLCFSVRDTGKGLTADERALLFNRFEQASPKTHIEYGGSGLGLFISRQITEMLGGEIGMCSGGIGSTFAFYVKSFKASPPRRPSISIEPILQMTRTLSLTSTTSPLVVPPSPEDKSGAPIDLTLVVPSPDIDSTANERHVLVVEDNLVNQKVLCKLLRNRGFLVNAANHGQEALGAIRALREESTGRMFDAILCDIEMPIMGGIEFSKEVRSQESSGHMPGHVPIIGVTANVRSQQVTAAIEAGMDGVTTKPYRIDDLIANIDRICSTTATPGS</sequence>
<proteinExistence type="predicted"/>
<gene>
    <name evidence="6" type="ORF">SCAR479_05324</name>
</gene>
<dbReference type="PANTHER" id="PTHR43719:SF30">
    <property type="entry name" value="TWO-COMPONENT SYSTEM RESPONSE REGULATOR"/>
    <property type="match status" value="1"/>
</dbReference>
<dbReference type="InterPro" id="IPR001789">
    <property type="entry name" value="Sig_transdc_resp-reg_receiver"/>
</dbReference>
<feature type="domain" description="PAS" evidence="5">
    <location>
        <begin position="512"/>
        <end position="556"/>
    </location>
</feature>
<evidence type="ECO:0000313" key="6">
    <source>
        <dbReference type="EMBL" id="KAK9777998.1"/>
    </source>
</evidence>
<dbReference type="PROSITE" id="PS50112">
    <property type="entry name" value="PAS"/>
    <property type="match status" value="1"/>
</dbReference>
<dbReference type="InterPro" id="IPR011006">
    <property type="entry name" value="CheY-like_superfamily"/>
</dbReference>
<dbReference type="PRINTS" id="PR00344">
    <property type="entry name" value="BCTRLSENSOR"/>
</dbReference>
<evidence type="ECO:0000313" key="7">
    <source>
        <dbReference type="Proteomes" id="UP001465668"/>
    </source>
</evidence>
<dbReference type="InterPro" id="IPR005467">
    <property type="entry name" value="His_kinase_dom"/>
</dbReference>
<dbReference type="SMART" id="SM00091">
    <property type="entry name" value="PAS"/>
    <property type="match status" value="2"/>
</dbReference>
<dbReference type="CDD" id="cd00082">
    <property type="entry name" value="HisKA"/>
    <property type="match status" value="1"/>
</dbReference>
<reference evidence="6 7" key="1">
    <citation type="submission" date="2024-02" db="EMBL/GenBank/DDBJ databases">
        <title>First draft genome assembly of two strains of Seiridium cardinale.</title>
        <authorList>
            <person name="Emiliani G."/>
            <person name="Scali E."/>
        </authorList>
    </citation>
    <scope>NUCLEOTIDE SEQUENCE [LARGE SCALE GENOMIC DNA]</scope>
    <source>
        <strain evidence="6 7">BM-138-000479</strain>
    </source>
</reference>
<dbReference type="SMART" id="SM00388">
    <property type="entry name" value="HisKA"/>
    <property type="match status" value="1"/>
</dbReference>
<comment type="caution">
    <text evidence="6">The sequence shown here is derived from an EMBL/GenBank/DDBJ whole genome shotgun (WGS) entry which is preliminary data.</text>
</comment>
<dbReference type="SUPFAM" id="SSF55874">
    <property type="entry name" value="ATPase domain of HSP90 chaperone/DNA topoisomerase II/histidine kinase"/>
    <property type="match status" value="1"/>
</dbReference>
<dbReference type="InterPro" id="IPR000014">
    <property type="entry name" value="PAS"/>
</dbReference>
<feature type="domain" description="Histidine kinase" evidence="3">
    <location>
        <begin position="667"/>
        <end position="954"/>
    </location>
</feature>
<evidence type="ECO:0000259" key="3">
    <source>
        <dbReference type="PROSITE" id="PS50109"/>
    </source>
</evidence>
<dbReference type="Gene3D" id="3.40.50.2300">
    <property type="match status" value="1"/>
</dbReference>
<dbReference type="InterPro" id="IPR036097">
    <property type="entry name" value="HisK_dim/P_sf"/>
</dbReference>
<dbReference type="PROSITE" id="PS50110">
    <property type="entry name" value="RESPONSE_REGULATORY"/>
    <property type="match status" value="1"/>
</dbReference>
<keyword evidence="7" id="KW-1185">Reference proteome</keyword>
<dbReference type="Pfam" id="PF02518">
    <property type="entry name" value="HATPase_c"/>
    <property type="match status" value="1"/>
</dbReference>
<name>A0ABR2XW04_9PEZI</name>
<dbReference type="Proteomes" id="UP001465668">
    <property type="component" value="Unassembled WGS sequence"/>
</dbReference>
<evidence type="ECO:0000259" key="5">
    <source>
        <dbReference type="PROSITE" id="PS50112"/>
    </source>
</evidence>
<dbReference type="Gene3D" id="3.30.450.20">
    <property type="entry name" value="PAS domain"/>
    <property type="match status" value="3"/>
</dbReference>
<feature type="domain" description="Response regulatory" evidence="4">
    <location>
        <begin position="1017"/>
        <end position="1144"/>
    </location>
</feature>
<dbReference type="InterPro" id="IPR003661">
    <property type="entry name" value="HisK_dim/P_dom"/>
</dbReference>
<dbReference type="SMART" id="SM00448">
    <property type="entry name" value="REC"/>
    <property type="match status" value="1"/>
</dbReference>
<dbReference type="SUPFAM" id="SSF52172">
    <property type="entry name" value="CheY-like"/>
    <property type="match status" value="1"/>
</dbReference>
<accession>A0ABR2XW04</accession>
<dbReference type="PANTHER" id="PTHR43719">
    <property type="entry name" value="TWO-COMPONENT HISTIDINE KINASE"/>
    <property type="match status" value="1"/>
</dbReference>
<protein>
    <submittedName>
        <fullName evidence="6">Uncharacterized protein</fullName>
    </submittedName>
</protein>
<dbReference type="SUPFAM" id="SSF47384">
    <property type="entry name" value="Homodimeric domain of signal transducing histidine kinase"/>
    <property type="match status" value="1"/>
</dbReference>
<dbReference type="InterPro" id="IPR003594">
    <property type="entry name" value="HATPase_dom"/>
</dbReference>
<evidence type="ECO:0000256" key="1">
    <source>
        <dbReference type="ARBA" id="ARBA00022553"/>
    </source>
</evidence>